<proteinExistence type="predicted"/>
<dbReference type="Proteomes" id="UP000319852">
    <property type="component" value="Chromosome"/>
</dbReference>
<protein>
    <recommendedName>
        <fullName evidence="3">Helix-turn-helix domain-containing protein</fullName>
    </recommendedName>
</protein>
<organism evidence="1 2">
    <name type="scientific">Adhaeretor mobilis</name>
    <dbReference type="NCBI Taxonomy" id="1930276"/>
    <lineage>
        <taxon>Bacteria</taxon>
        <taxon>Pseudomonadati</taxon>
        <taxon>Planctomycetota</taxon>
        <taxon>Planctomycetia</taxon>
        <taxon>Pirellulales</taxon>
        <taxon>Lacipirellulaceae</taxon>
        <taxon>Adhaeretor</taxon>
    </lineage>
</organism>
<name>A0A517MW06_9BACT</name>
<dbReference type="AlphaFoldDB" id="A0A517MW06"/>
<keyword evidence="2" id="KW-1185">Reference proteome</keyword>
<evidence type="ECO:0000313" key="2">
    <source>
        <dbReference type="Proteomes" id="UP000319852"/>
    </source>
</evidence>
<dbReference type="KEGG" id="amob:HG15A2_23380"/>
<evidence type="ECO:0008006" key="3">
    <source>
        <dbReference type="Google" id="ProtNLM"/>
    </source>
</evidence>
<sequence length="68" mass="7722">MEATNKEGLLDANCAYTLDEFQARLSLGRHAWRTARRKGLKVRRVGGRGYVLGADALEWLRGHPVERK</sequence>
<reference evidence="1 2" key="1">
    <citation type="submission" date="2019-02" db="EMBL/GenBank/DDBJ databases">
        <title>Deep-cultivation of Planctomycetes and their phenomic and genomic characterization uncovers novel biology.</title>
        <authorList>
            <person name="Wiegand S."/>
            <person name="Jogler M."/>
            <person name="Boedeker C."/>
            <person name="Pinto D."/>
            <person name="Vollmers J."/>
            <person name="Rivas-Marin E."/>
            <person name="Kohn T."/>
            <person name="Peeters S.H."/>
            <person name="Heuer A."/>
            <person name="Rast P."/>
            <person name="Oberbeckmann S."/>
            <person name="Bunk B."/>
            <person name="Jeske O."/>
            <person name="Meyerdierks A."/>
            <person name="Storesund J.E."/>
            <person name="Kallscheuer N."/>
            <person name="Luecker S."/>
            <person name="Lage O.M."/>
            <person name="Pohl T."/>
            <person name="Merkel B.J."/>
            <person name="Hornburger P."/>
            <person name="Mueller R.-W."/>
            <person name="Bruemmer F."/>
            <person name="Labrenz M."/>
            <person name="Spormann A.M."/>
            <person name="Op den Camp H."/>
            <person name="Overmann J."/>
            <person name="Amann R."/>
            <person name="Jetten M.S.M."/>
            <person name="Mascher T."/>
            <person name="Medema M.H."/>
            <person name="Devos D.P."/>
            <person name="Kaster A.-K."/>
            <person name="Ovreas L."/>
            <person name="Rohde M."/>
            <person name="Galperin M.Y."/>
            <person name="Jogler C."/>
        </authorList>
    </citation>
    <scope>NUCLEOTIDE SEQUENCE [LARGE SCALE GENOMIC DNA]</scope>
    <source>
        <strain evidence="1 2">HG15A2</strain>
    </source>
</reference>
<gene>
    <name evidence="1" type="ORF">HG15A2_23380</name>
</gene>
<accession>A0A517MW06</accession>
<evidence type="ECO:0000313" key="1">
    <source>
        <dbReference type="EMBL" id="QDS99048.1"/>
    </source>
</evidence>
<dbReference type="EMBL" id="CP036263">
    <property type="protein sequence ID" value="QDS99048.1"/>
    <property type="molecule type" value="Genomic_DNA"/>
</dbReference>
<dbReference type="RefSeq" id="WP_145060332.1">
    <property type="nucleotide sequence ID" value="NZ_CP036263.1"/>
</dbReference>